<feature type="compositionally biased region" description="Basic residues" evidence="1">
    <location>
        <begin position="81"/>
        <end position="96"/>
    </location>
</feature>
<evidence type="ECO:0000256" key="2">
    <source>
        <dbReference type="SAM" id="SignalP"/>
    </source>
</evidence>
<feature type="non-terminal residue" evidence="3">
    <location>
        <position position="1"/>
    </location>
</feature>
<name>A0ABR0JA71_9PEZI</name>
<feature type="region of interest" description="Disordered" evidence="1">
    <location>
        <begin position="80"/>
        <end position="120"/>
    </location>
</feature>
<sequence>GCQGAGCGLLFLLVVQGLRPAHLATLRLPARSPPPHLSRPPLQPLHDARRQAGPGSLDVRADRVDPDADILLRARPAALVARHRGTRRKPRRRPPRLPRLPQRRDRLRRADGGFGEARAD</sequence>
<evidence type="ECO:0000313" key="3">
    <source>
        <dbReference type="EMBL" id="KAK5059330.1"/>
    </source>
</evidence>
<dbReference type="Proteomes" id="UP001357485">
    <property type="component" value="Unassembled WGS sequence"/>
</dbReference>
<organism evidence="3 4">
    <name type="scientific">Cryomyces antarcticus</name>
    <dbReference type="NCBI Taxonomy" id="329879"/>
    <lineage>
        <taxon>Eukaryota</taxon>
        <taxon>Fungi</taxon>
        <taxon>Dikarya</taxon>
        <taxon>Ascomycota</taxon>
        <taxon>Pezizomycotina</taxon>
        <taxon>Dothideomycetes</taxon>
        <taxon>Dothideomycetes incertae sedis</taxon>
        <taxon>Cryomyces</taxon>
    </lineage>
</organism>
<accession>A0ABR0JA71</accession>
<keyword evidence="2" id="KW-0732">Signal</keyword>
<feature type="compositionally biased region" description="Basic and acidic residues" evidence="1">
    <location>
        <begin position="102"/>
        <end position="120"/>
    </location>
</feature>
<comment type="caution">
    <text evidence="3">The sequence shown here is derived from an EMBL/GenBank/DDBJ whole genome shotgun (WGS) entry which is preliminary data.</text>
</comment>
<feature type="chain" id="PRO_5046695018" evidence="2">
    <location>
        <begin position="18"/>
        <end position="120"/>
    </location>
</feature>
<evidence type="ECO:0000313" key="4">
    <source>
        <dbReference type="Proteomes" id="UP001357485"/>
    </source>
</evidence>
<proteinExistence type="predicted"/>
<feature type="non-terminal residue" evidence="3">
    <location>
        <position position="120"/>
    </location>
</feature>
<keyword evidence="4" id="KW-1185">Reference proteome</keyword>
<evidence type="ECO:0000256" key="1">
    <source>
        <dbReference type="SAM" id="MobiDB-lite"/>
    </source>
</evidence>
<dbReference type="EMBL" id="JAVRRA010027595">
    <property type="protein sequence ID" value="KAK5059330.1"/>
    <property type="molecule type" value="Genomic_DNA"/>
</dbReference>
<protein>
    <submittedName>
        <fullName evidence="3">Uncharacterized protein</fullName>
    </submittedName>
</protein>
<feature type="compositionally biased region" description="Pro residues" evidence="1">
    <location>
        <begin position="31"/>
        <end position="43"/>
    </location>
</feature>
<reference evidence="3 4" key="1">
    <citation type="submission" date="2023-08" db="EMBL/GenBank/DDBJ databases">
        <title>Black Yeasts Isolated from many extreme environments.</title>
        <authorList>
            <person name="Coleine C."/>
            <person name="Stajich J.E."/>
            <person name="Selbmann L."/>
        </authorList>
    </citation>
    <scope>NUCLEOTIDE SEQUENCE [LARGE SCALE GENOMIC DNA]</scope>
    <source>
        <strain evidence="3 4">CCFEE 536</strain>
    </source>
</reference>
<feature type="signal peptide" evidence="2">
    <location>
        <begin position="1"/>
        <end position="17"/>
    </location>
</feature>
<gene>
    <name evidence="3" type="ORF">LTR16_010456</name>
</gene>
<feature type="region of interest" description="Disordered" evidence="1">
    <location>
        <begin position="26"/>
        <end position="61"/>
    </location>
</feature>